<dbReference type="AlphaFoldDB" id="A0ABD1U9Z5"/>
<comment type="caution">
    <text evidence="1">The sequence shown here is derived from an EMBL/GenBank/DDBJ whole genome shotgun (WGS) entry which is preliminary data.</text>
</comment>
<proteinExistence type="predicted"/>
<evidence type="ECO:0000313" key="2">
    <source>
        <dbReference type="Proteomes" id="UP001604277"/>
    </source>
</evidence>
<keyword evidence="1" id="KW-0808">Transferase</keyword>
<dbReference type="InterPro" id="IPR039527">
    <property type="entry name" value="PIGG/GPI7"/>
</dbReference>
<dbReference type="Proteomes" id="UP001604277">
    <property type="component" value="Unassembled WGS sequence"/>
</dbReference>
<accession>A0ABD1U9Z5</accession>
<gene>
    <name evidence="1" type="ORF">Fot_25738</name>
</gene>
<protein>
    <submittedName>
        <fullName evidence="1">GPI ethanolamine phosphate transferase 2</fullName>
    </submittedName>
</protein>
<sequence>MGDEPASCTIALQLLRLSKSNRQRYVIDGLPAEFVLERDGMPPHKEFMEAIPYTQSLLSKELAIGYHAKAAPPTVTMPRLKGQIESGCGSILPFGPTMVPKRGEGVSNGECKANNNEDGLAIDISSDDEMVCAEGFENVKKVEFQDLGSDKKMNIKGENSTEGV</sequence>
<name>A0ABD1U9Z5_9LAMI</name>
<organism evidence="1 2">
    <name type="scientific">Forsythia ovata</name>
    <dbReference type="NCBI Taxonomy" id="205694"/>
    <lineage>
        <taxon>Eukaryota</taxon>
        <taxon>Viridiplantae</taxon>
        <taxon>Streptophyta</taxon>
        <taxon>Embryophyta</taxon>
        <taxon>Tracheophyta</taxon>
        <taxon>Spermatophyta</taxon>
        <taxon>Magnoliopsida</taxon>
        <taxon>eudicotyledons</taxon>
        <taxon>Gunneridae</taxon>
        <taxon>Pentapetalae</taxon>
        <taxon>asterids</taxon>
        <taxon>lamiids</taxon>
        <taxon>Lamiales</taxon>
        <taxon>Oleaceae</taxon>
        <taxon>Forsythieae</taxon>
        <taxon>Forsythia</taxon>
    </lineage>
</organism>
<dbReference type="EMBL" id="JBFOLJ010000007">
    <property type="protein sequence ID" value="KAL2521815.1"/>
    <property type="molecule type" value="Genomic_DNA"/>
</dbReference>
<dbReference type="GO" id="GO:0016740">
    <property type="term" value="F:transferase activity"/>
    <property type="evidence" value="ECO:0007669"/>
    <property type="project" value="UniProtKB-KW"/>
</dbReference>
<evidence type="ECO:0000313" key="1">
    <source>
        <dbReference type="EMBL" id="KAL2521815.1"/>
    </source>
</evidence>
<dbReference type="PANTHER" id="PTHR23072">
    <property type="entry name" value="PHOSPHATIDYLINOSITOL GLYCAN-RELATED"/>
    <property type="match status" value="1"/>
</dbReference>
<reference evidence="2" key="1">
    <citation type="submission" date="2024-07" db="EMBL/GenBank/DDBJ databases">
        <title>Two chromosome-level genome assemblies of Korean endemic species Abeliophyllum distichum and Forsythia ovata (Oleaceae).</title>
        <authorList>
            <person name="Jang H."/>
        </authorList>
    </citation>
    <scope>NUCLEOTIDE SEQUENCE [LARGE SCALE GENOMIC DNA]</scope>
</reference>
<dbReference type="PANTHER" id="PTHR23072:SF0">
    <property type="entry name" value="GPI ETHANOLAMINE PHOSPHATE TRANSFERASE 2"/>
    <property type="match status" value="1"/>
</dbReference>
<keyword evidence="2" id="KW-1185">Reference proteome</keyword>